<organism evidence="7 8">
    <name type="scientific">Rhodopirellula sallentina SM41</name>
    <dbReference type="NCBI Taxonomy" id="1263870"/>
    <lineage>
        <taxon>Bacteria</taxon>
        <taxon>Pseudomonadati</taxon>
        <taxon>Planctomycetota</taxon>
        <taxon>Planctomycetia</taxon>
        <taxon>Pirellulales</taxon>
        <taxon>Pirellulaceae</taxon>
        <taxon>Rhodopirellula</taxon>
    </lineage>
</organism>
<dbReference type="NCBIfam" id="TIGR02937">
    <property type="entry name" value="sigma70-ECF"/>
    <property type="match status" value="1"/>
</dbReference>
<feature type="domain" description="RNA polymerase sigma factor 70 region 4 type 2" evidence="6">
    <location>
        <begin position="118"/>
        <end position="170"/>
    </location>
</feature>
<dbReference type="Proteomes" id="UP000011885">
    <property type="component" value="Unassembled WGS sequence"/>
</dbReference>
<evidence type="ECO:0000256" key="3">
    <source>
        <dbReference type="ARBA" id="ARBA00023082"/>
    </source>
</evidence>
<reference evidence="7 8" key="1">
    <citation type="journal article" date="2013" name="Mar. Genomics">
        <title>Expression of sulfatases in Rhodopirellula baltica and the diversity of sulfatases in the genus Rhodopirellula.</title>
        <authorList>
            <person name="Wegner C.E."/>
            <person name="Richter-Heitmann T."/>
            <person name="Klindworth A."/>
            <person name="Klockow C."/>
            <person name="Richter M."/>
            <person name="Achstetter T."/>
            <person name="Glockner F.O."/>
            <person name="Harder J."/>
        </authorList>
    </citation>
    <scope>NUCLEOTIDE SEQUENCE [LARGE SCALE GENOMIC DNA]</scope>
    <source>
        <strain evidence="7 8">SM41</strain>
    </source>
</reference>
<dbReference type="Gene3D" id="1.10.1740.10">
    <property type="match status" value="1"/>
</dbReference>
<dbReference type="CDD" id="cd06171">
    <property type="entry name" value="Sigma70_r4"/>
    <property type="match status" value="1"/>
</dbReference>
<keyword evidence="4" id="KW-0804">Transcription</keyword>
<evidence type="ECO:0000259" key="6">
    <source>
        <dbReference type="Pfam" id="PF08281"/>
    </source>
</evidence>
<evidence type="ECO:0000259" key="5">
    <source>
        <dbReference type="Pfam" id="PF04542"/>
    </source>
</evidence>
<name>M5UIL0_9BACT</name>
<protein>
    <submittedName>
        <fullName evidence="7">RNA polymerase sigma factor RpoE</fullName>
    </submittedName>
</protein>
<proteinExistence type="inferred from homology"/>
<dbReference type="Pfam" id="PF04542">
    <property type="entry name" value="Sigma70_r2"/>
    <property type="match status" value="1"/>
</dbReference>
<keyword evidence="2" id="KW-0805">Transcription regulation</keyword>
<evidence type="ECO:0000313" key="7">
    <source>
        <dbReference type="EMBL" id="EMI57681.1"/>
    </source>
</evidence>
<dbReference type="PATRIC" id="fig|1263870.3.peg.952"/>
<comment type="caution">
    <text evidence="7">The sequence shown here is derived from an EMBL/GenBank/DDBJ whole genome shotgun (WGS) entry which is preliminary data.</text>
</comment>
<dbReference type="EMBL" id="ANOH01000074">
    <property type="protein sequence ID" value="EMI57681.1"/>
    <property type="molecule type" value="Genomic_DNA"/>
</dbReference>
<evidence type="ECO:0000256" key="4">
    <source>
        <dbReference type="ARBA" id="ARBA00023163"/>
    </source>
</evidence>
<comment type="similarity">
    <text evidence="1">Belongs to the sigma-70 factor family. ECF subfamily.</text>
</comment>
<dbReference type="GO" id="GO:0006352">
    <property type="term" value="P:DNA-templated transcription initiation"/>
    <property type="evidence" value="ECO:0007669"/>
    <property type="project" value="InterPro"/>
</dbReference>
<accession>M5UIL0</accession>
<dbReference type="PANTHER" id="PTHR43133">
    <property type="entry name" value="RNA POLYMERASE ECF-TYPE SIGMA FACTO"/>
    <property type="match status" value="1"/>
</dbReference>
<dbReference type="InterPro" id="IPR036388">
    <property type="entry name" value="WH-like_DNA-bd_sf"/>
</dbReference>
<dbReference type="PANTHER" id="PTHR43133:SF51">
    <property type="entry name" value="RNA POLYMERASE SIGMA FACTOR"/>
    <property type="match status" value="1"/>
</dbReference>
<dbReference type="GO" id="GO:0016987">
    <property type="term" value="F:sigma factor activity"/>
    <property type="evidence" value="ECO:0007669"/>
    <property type="project" value="UniProtKB-KW"/>
</dbReference>
<dbReference type="InterPro" id="IPR039425">
    <property type="entry name" value="RNA_pol_sigma-70-like"/>
</dbReference>
<dbReference type="InterPro" id="IPR007627">
    <property type="entry name" value="RNA_pol_sigma70_r2"/>
</dbReference>
<dbReference type="SUPFAM" id="SSF88946">
    <property type="entry name" value="Sigma2 domain of RNA polymerase sigma factors"/>
    <property type="match status" value="1"/>
</dbReference>
<evidence type="ECO:0000256" key="2">
    <source>
        <dbReference type="ARBA" id="ARBA00023015"/>
    </source>
</evidence>
<dbReference type="GO" id="GO:0003677">
    <property type="term" value="F:DNA binding"/>
    <property type="evidence" value="ECO:0007669"/>
    <property type="project" value="InterPro"/>
</dbReference>
<evidence type="ECO:0000313" key="8">
    <source>
        <dbReference type="Proteomes" id="UP000011885"/>
    </source>
</evidence>
<evidence type="ECO:0000256" key="1">
    <source>
        <dbReference type="ARBA" id="ARBA00010641"/>
    </source>
</evidence>
<sequence length="180" mass="21120">MPDDRLVGDARIGNRAAFEELVRRYHSKLTHAIRSRVSCRMTVDDIVQDAWIKAFQNLTQLRVDGNFYYWLLRIAMNSRRTYFQNGKESDWTDPQLPQVCQPQSSQPEAVAERNEDCQRVRHALMNLDEGHRRILVLRDYEQQGYREISETLSIKVGTVRSRLHRARSQLRNQLKSSSTS</sequence>
<dbReference type="InterPro" id="IPR014284">
    <property type="entry name" value="RNA_pol_sigma-70_dom"/>
</dbReference>
<gene>
    <name evidence="7" type="ORF">RSSM_00872</name>
</gene>
<dbReference type="Pfam" id="PF08281">
    <property type="entry name" value="Sigma70_r4_2"/>
    <property type="match status" value="1"/>
</dbReference>
<dbReference type="SUPFAM" id="SSF88659">
    <property type="entry name" value="Sigma3 and sigma4 domains of RNA polymerase sigma factors"/>
    <property type="match status" value="1"/>
</dbReference>
<dbReference type="Gene3D" id="1.10.10.10">
    <property type="entry name" value="Winged helix-like DNA-binding domain superfamily/Winged helix DNA-binding domain"/>
    <property type="match status" value="1"/>
</dbReference>
<dbReference type="InterPro" id="IPR013324">
    <property type="entry name" value="RNA_pol_sigma_r3/r4-like"/>
</dbReference>
<dbReference type="InterPro" id="IPR013325">
    <property type="entry name" value="RNA_pol_sigma_r2"/>
</dbReference>
<dbReference type="InterPro" id="IPR013249">
    <property type="entry name" value="RNA_pol_sigma70_r4_t2"/>
</dbReference>
<keyword evidence="3" id="KW-0731">Sigma factor</keyword>
<feature type="domain" description="RNA polymerase sigma-70 region 2" evidence="5">
    <location>
        <begin position="21"/>
        <end position="83"/>
    </location>
</feature>
<dbReference type="AlphaFoldDB" id="M5UIL0"/>
<keyword evidence="8" id="KW-1185">Reference proteome</keyword>